<name>A0A6J4RX85_9ACTN</name>
<reference evidence="6" key="1">
    <citation type="submission" date="2020-02" db="EMBL/GenBank/DDBJ databases">
        <authorList>
            <person name="Meier V. D."/>
        </authorList>
    </citation>
    <scope>NUCLEOTIDE SEQUENCE</scope>
    <source>
        <strain evidence="6">AVDCRST_MAG67</strain>
    </source>
</reference>
<dbReference type="Gene3D" id="3.40.50.720">
    <property type="entry name" value="NAD(P)-binding Rossmann-like Domain"/>
    <property type="match status" value="1"/>
</dbReference>
<sequence>MVPNQPAGHDTDWLTGQSVFRGRQPQRRDEKDAWRMPNGDPPQRPMFPGIPRSLQRVIALVTGASSGIGEATARRIAREPGAQLILVARREDRLRALALELGGAPMVIAADLTDADAPARIAAAVDTWEGGLDLLVNNAGAAWRGAFGESGWENVRRHMELNFDAQVRLTEALLPLLRGNAPSAIVNVASTAGRVSRANSGAYSASKFALAGWTDALHLEEREHGVHVGMVLPGFVATEGFPQRALVDRRLTRWIVSTPEKVADAIMDAGPGGRAERYVPRPYWLGAVVRIVLPRATRRALGRGGGALTTATPSRRGR</sequence>
<dbReference type="CDD" id="cd05233">
    <property type="entry name" value="SDR_c"/>
    <property type="match status" value="1"/>
</dbReference>
<feature type="domain" description="Ketoreductase" evidence="5">
    <location>
        <begin position="57"/>
        <end position="241"/>
    </location>
</feature>
<evidence type="ECO:0000259" key="5">
    <source>
        <dbReference type="SMART" id="SM00822"/>
    </source>
</evidence>
<dbReference type="SUPFAM" id="SSF51735">
    <property type="entry name" value="NAD(P)-binding Rossmann-fold domains"/>
    <property type="match status" value="1"/>
</dbReference>
<evidence type="ECO:0000256" key="2">
    <source>
        <dbReference type="ARBA" id="ARBA00023002"/>
    </source>
</evidence>
<evidence type="ECO:0000313" key="6">
    <source>
        <dbReference type="EMBL" id="CAA9484131.1"/>
    </source>
</evidence>
<dbReference type="InterPro" id="IPR057326">
    <property type="entry name" value="KR_dom"/>
</dbReference>
<keyword evidence="2" id="KW-0560">Oxidoreductase</keyword>
<dbReference type="InterPro" id="IPR020904">
    <property type="entry name" value="Sc_DH/Rdtase_CS"/>
</dbReference>
<dbReference type="InterPro" id="IPR036291">
    <property type="entry name" value="NAD(P)-bd_dom_sf"/>
</dbReference>
<dbReference type="PANTHER" id="PTHR44196">
    <property type="entry name" value="DEHYDROGENASE/REDUCTASE SDR FAMILY MEMBER 7B"/>
    <property type="match status" value="1"/>
</dbReference>
<dbReference type="PRINTS" id="PR00080">
    <property type="entry name" value="SDRFAMILY"/>
</dbReference>
<accession>A0A6J4RX85</accession>
<evidence type="ECO:0000256" key="3">
    <source>
        <dbReference type="RuleBase" id="RU000363"/>
    </source>
</evidence>
<feature type="region of interest" description="Disordered" evidence="4">
    <location>
        <begin position="1"/>
        <end position="48"/>
    </location>
</feature>
<evidence type="ECO:0000256" key="4">
    <source>
        <dbReference type="SAM" id="MobiDB-lite"/>
    </source>
</evidence>
<dbReference type="PANTHER" id="PTHR44196:SF1">
    <property type="entry name" value="DEHYDROGENASE_REDUCTASE SDR FAMILY MEMBER 7B"/>
    <property type="match status" value="1"/>
</dbReference>
<dbReference type="SMART" id="SM00822">
    <property type="entry name" value="PKS_KR"/>
    <property type="match status" value="1"/>
</dbReference>
<protein>
    <submittedName>
        <fullName evidence="6">Short-chain dehydrogenase/reductase SDR</fullName>
    </submittedName>
</protein>
<dbReference type="PROSITE" id="PS00061">
    <property type="entry name" value="ADH_SHORT"/>
    <property type="match status" value="1"/>
</dbReference>
<evidence type="ECO:0000256" key="1">
    <source>
        <dbReference type="ARBA" id="ARBA00006484"/>
    </source>
</evidence>
<gene>
    <name evidence="6" type="ORF">AVDCRST_MAG67-1001</name>
</gene>
<comment type="similarity">
    <text evidence="1 3">Belongs to the short-chain dehydrogenases/reductases (SDR) family.</text>
</comment>
<proteinExistence type="inferred from homology"/>
<dbReference type="Pfam" id="PF00106">
    <property type="entry name" value="adh_short"/>
    <property type="match status" value="1"/>
</dbReference>
<dbReference type="EMBL" id="CADCVQ010000051">
    <property type="protein sequence ID" value="CAA9484131.1"/>
    <property type="molecule type" value="Genomic_DNA"/>
</dbReference>
<dbReference type="AlphaFoldDB" id="A0A6J4RX85"/>
<dbReference type="PRINTS" id="PR00081">
    <property type="entry name" value="GDHRDH"/>
</dbReference>
<dbReference type="GO" id="GO:0016020">
    <property type="term" value="C:membrane"/>
    <property type="evidence" value="ECO:0007669"/>
    <property type="project" value="TreeGrafter"/>
</dbReference>
<organism evidence="6">
    <name type="scientific">uncultured Solirubrobacteraceae bacterium</name>
    <dbReference type="NCBI Taxonomy" id="1162706"/>
    <lineage>
        <taxon>Bacteria</taxon>
        <taxon>Bacillati</taxon>
        <taxon>Actinomycetota</taxon>
        <taxon>Thermoleophilia</taxon>
        <taxon>Solirubrobacterales</taxon>
        <taxon>Solirubrobacteraceae</taxon>
        <taxon>environmental samples</taxon>
    </lineage>
</organism>
<dbReference type="GO" id="GO:0016491">
    <property type="term" value="F:oxidoreductase activity"/>
    <property type="evidence" value="ECO:0007669"/>
    <property type="project" value="UniProtKB-KW"/>
</dbReference>
<dbReference type="InterPro" id="IPR002347">
    <property type="entry name" value="SDR_fam"/>
</dbReference>